<feature type="non-terminal residue" evidence="2">
    <location>
        <position position="1"/>
    </location>
</feature>
<keyword evidence="3" id="KW-1185">Reference proteome</keyword>
<name>A0A9Q3EK49_9BASI</name>
<dbReference type="AlphaFoldDB" id="A0A9Q3EK49"/>
<gene>
    <name evidence="2" type="ORF">O181_060123</name>
</gene>
<comment type="caution">
    <text evidence="2">The sequence shown here is derived from an EMBL/GenBank/DDBJ whole genome shotgun (WGS) entry which is preliminary data.</text>
</comment>
<accession>A0A9Q3EK49</accession>
<proteinExistence type="predicted"/>
<sequence length="186" mass="20609">LIGNCNMLGKATSYGRRVHLQRPSSVLKAGSSVHRDKGQAPIPKPPHKHKEQSIRSTQQCTASYAPASSAPSEKNIHCKAADNYVYTCPAKQCHSLDKDTPVINTTLAENSFYFENCHGGIPVRTIYMIWPVSFSTNPDGSANVTKAQLVDWDNHNAKKPLPGTFTCPTNRQVNLFRPWCNQCVRT</sequence>
<evidence type="ECO:0000313" key="3">
    <source>
        <dbReference type="Proteomes" id="UP000765509"/>
    </source>
</evidence>
<organism evidence="2 3">
    <name type="scientific">Austropuccinia psidii MF-1</name>
    <dbReference type="NCBI Taxonomy" id="1389203"/>
    <lineage>
        <taxon>Eukaryota</taxon>
        <taxon>Fungi</taxon>
        <taxon>Dikarya</taxon>
        <taxon>Basidiomycota</taxon>
        <taxon>Pucciniomycotina</taxon>
        <taxon>Pucciniomycetes</taxon>
        <taxon>Pucciniales</taxon>
        <taxon>Sphaerophragmiaceae</taxon>
        <taxon>Austropuccinia</taxon>
    </lineage>
</organism>
<feature type="region of interest" description="Disordered" evidence="1">
    <location>
        <begin position="22"/>
        <end position="70"/>
    </location>
</feature>
<protein>
    <submittedName>
        <fullName evidence="2">Uncharacterized protein</fullName>
    </submittedName>
</protein>
<dbReference type="EMBL" id="AVOT02028052">
    <property type="protein sequence ID" value="MBW0520408.1"/>
    <property type="molecule type" value="Genomic_DNA"/>
</dbReference>
<evidence type="ECO:0000313" key="2">
    <source>
        <dbReference type="EMBL" id="MBW0520408.1"/>
    </source>
</evidence>
<reference evidence="2" key="1">
    <citation type="submission" date="2021-03" db="EMBL/GenBank/DDBJ databases">
        <title>Draft genome sequence of rust myrtle Austropuccinia psidii MF-1, a brazilian biotype.</title>
        <authorList>
            <person name="Quecine M.C."/>
            <person name="Pachon D.M.R."/>
            <person name="Bonatelli M.L."/>
            <person name="Correr F.H."/>
            <person name="Franceschini L.M."/>
            <person name="Leite T.F."/>
            <person name="Margarido G.R.A."/>
            <person name="Almeida C.A."/>
            <person name="Ferrarezi J.A."/>
            <person name="Labate C.A."/>
        </authorList>
    </citation>
    <scope>NUCLEOTIDE SEQUENCE</scope>
    <source>
        <strain evidence="2">MF-1</strain>
    </source>
</reference>
<dbReference type="Proteomes" id="UP000765509">
    <property type="component" value="Unassembled WGS sequence"/>
</dbReference>
<evidence type="ECO:0000256" key="1">
    <source>
        <dbReference type="SAM" id="MobiDB-lite"/>
    </source>
</evidence>